<reference evidence="2 3" key="1">
    <citation type="submission" date="2023-08" db="EMBL/GenBank/DDBJ databases">
        <title>Black Yeasts Isolated from many extreme environments.</title>
        <authorList>
            <person name="Coleine C."/>
            <person name="Stajich J.E."/>
            <person name="Selbmann L."/>
        </authorList>
    </citation>
    <scope>NUCLEOTIDE SEQUENCE [LARGE SCALE GENOMIC DNA]</scope>
    <source>
        <strain evidence="2 3">CCFEE 536</strain>
    </source>
</reference>
<dbReference type="Pfam" id="PF08596">
    <property type="entry name" value="Lgl_C"/>
    <property type="match status" value="1"/>
</dbReference>
<proteinExistence type="predicted"/>
<organism evidence="2 3">
    <name type="scientific">Cryomyces antarcticus</name>
    <dbReference type="NCBI Taxonomy" id="329879"/>
    <lineage>
        <taxon>Eukaryota</taxon>
        <taxon>Fungi</taxon>
        <taxon>Dikarya</taxon>
        <taxon>Ascomycota</taxon>
        <taxon>Pezizomycotina</taxon>
        <taxon>Dothideomycetes</taxon>
        <taxon>Dothideomycetes incertae sedis</taxon>
        <taxon>Cryomyces</taxon>
    </lineage>
</organism>
<comment type="caution">
    <text evidence="2">The sequence shown here is derived from an EMBL/GenBank/DDBJ whole genome shotgun (WGS) entry which is preliminary data.</text>
</comment>
<dbReference type="Proteomes" id="UP001357485">
    <property type="component" value="Unassembled WGS sequence"/>
</dbReference>
<sequence length="117" mass="12243">MTVDGDDYSSILLHVGTNLGHLATFKILPEANGRYNVQSVGSMSLDDRVIYIAPLNADSGRPAYASQTAVGNLRNSVKVNGVLVAVTPTGARIFKPATTKGAHKTWDTAACEAAAVV</sequence>
<evidence type="ECO:0000313" key="2">
    <source>
        <dbReference type="EMBL" id="KAK5240458.1"/>
    </source>
</evidence>
<dbReference type="EMBL" id="JAVRRA010011276">
    <property type="protein sequence ID" value="KAK5240458.1"/>
    <property type="molecule type" value="Genomic_DNA"/>
</dbReference>
<feature type="non-terminal residue" evidence="2">
    <location>
        <position position="117"/>
    </location>
</feature>
<evidence type="ECO:0000259" key="1">
    <source>
        <dbReference type="Pfam" id="PF08596"/>
    </source>
</evidence>
<name>A0ABR0LT54_9PEZI</name>
<dbReference type="InterPro" id="IPR013905">
    <property type="entry name" value="Lgl_C_dom"/>
</dbReference>
<gene>
    <name evidence="2" type="primary">SRO7_2</name>
    <name evidence="2" type="ORF">LTR16_010623</name>
</gene>
<evidence type="ECO:0000313" key="3">
    <source>
        <dbReference type="Proteomes" id="UP001357485"/>
    </source>
</evidence>
<feature type="domain" description="Lethal giant larvae (Lgl)-like C-terminal" evidence="1">
    <location>
        <begin position="1"/>
        <end position="117"/>
    </location>
</feature>
<keyword evidence="3" id="KW-1185">Reference proteome</keyword>
<protein>
    <submittedName>
        <fullName evidence="2">Lethal(2) giant larvae sro7</fullName>
    </submittedName>
</protein>
<accession>A0ABR0LT54</accession>